<reference evidence="1" key="2">
    <citation type="submission" date="2022-01" db="EMBL/GenBank/DDBJ databases">
        <title>Novel bile acid biosynthetic pathways are enriched in the microbiome of centenarians.</title>
        <authorList>
            <person name="Sato Y."/>
            <person name="Atarashi K."/>
            <person name="Plichta R.D."/>
            <person name="Arai Y."/>
            <person name="Sasajima S."/>
            <person name="Kearney M.S."/>
            <person name="Suda W."/>
            <person name="Takeshita K."/>
            <person name="Sasaki T."/>
            <person name="Okamoto S."/>
            <person name="Skelly N.A."/>
            <person name="Okamura Y."/>
            <person name="Vlamakis H."/>
            <person name="Li Y."/>
            <person name="Tanoue T."/>
            <person name="Takei H."/>
            <person name="Nittono H."/>
            <person name="Narushima S."/>
            <person name="Irie J."/>
            <person name="Itoh H."/>
            <person name="Moriya K."/>
            <person name="Sugiura Y."/>
            <person name="Suematsu M."/>
            <person name="Moritoki N."/>
            <person name="Shibata S."/>
            <person name="Littman R.D."/>
            <person name="Fischbach A.M."/>
            <person name="Uwamino Y."/>
            <person name="Inoue T."/>
            <person name="Honda A."/>
            <person name="Hattori M."/>
            <person name="Murai T."/>
            <person name="Xavier J.R."/>
            <person name="Hirose N."/>
            <person name="Honda K."/>
        </authorList>
    </citation>
    <scope>NUCLEOTIDE SEQUENCE</scope>
    <source>
        <strain evidence="1">CE91-St12</strain>
    </source>
</reference>
<proteinExistence type="predicted"/>
<dbReference type="EMBL" id="BQNL01000001">
    <property type="protein sequence ID" value="GKH14697.1"/>
    <property type="molecule type" value="Genomic_DNA"/>
</dbReference>
<comment type="caution">
    <text evidence="2">The sequence shown here is derived from an EMBL/GenBank/DDBJ whole genome shotgun (WGS) entry which is preliminary data.</text>
</comment>
<dbReference type="RefSeq" id="WP_151882857.1">
    <property type="nucleotide sequence ID" value="NZ_BQNL01000001.1"/>
</dbReference>
<reference evidence="2 3" key="1">
    <citation type="journal article" date="2019" name="Nat. Med.">
        <title>A library of human gut bacterial isolates paired with longitudinal multiomics data enables mechanistic microbiome research.</title>
        <authorList>
            <person name="Poyet M."/>
            <person name="Groussin M."/>
            <person name="Gibbons S.M."/>
            <person name="Avila-Pacheco J."/>
            <person name="Jiang X."/>
            <person name="Kearney S.M."/>
            <person name="Perrotta A.R."/>
            <person name="Berdy B."/>
            <person name="Zhao S."/>
            <person name="Lieberman T.D."/>
            <person name="Swanson P.K."/>
            <person name="Smith M."/>
            <person name="Roesemann S."/>
            <person name="Alexander J.E."/>
            <person name="Rich S.A."/>
            <person name="Livny J."/>
            <person name="Vlamakis H."/>
            <person name="Clish C."/>
            <person name="Bullock K."/>
            <person name="Deik A."/>
            <person name="Scott J."/>
            <person name="Pierce K.A."/>
            <person name="Xavier R.J."/>
            <person name="Alm E.J."/>
        </authorList>
    </citation>
    <scope>NUCLEOTIDE SEQUENCE [LARGE SCALE GENOMIC DNA]</scope>
    <source>
        <strain evidence="2 3">BIOML-A5</strain>
    </source>
</reference>
<dbReference type="EMBL" id="WCTL01000012">
    <property type="protein sequence ID" value="KAB4234825.1"/>
    <property type="molecule type" value="Genomic_DNA"/>
</dbReference>
<evidence type="ECO:0000313" key="3">
    <source>
        <dbReference type="Proteomes" id="UP000462376"/>
    </source>
</evidence>
<name>A0A7J5HXZ4_BACUN</name>
<evidence type="ECO:0000313" key="1">
    <source>
        <dbReference type="EMBL" id="GKH14697.1"/>
    </source>
</evidence>
<protein>
    <submittedName>
        <fullName evidence="2">Uncharacterized protein</fullName>
    </submittedName>
</protein>
<dbReference type="Proteomes" id="UP001055048">
    <property type="component" value="Unassembled WGS sequence"/>
</dbReference>
<accession>A0A7J5HXZ4</accession>
<gene>
    <name evidence="1" type="ORF">CE91St12_29070</name>
    <name evidence="2" type="ORF">GAP47_13870</name>
</gene>
<dbReference type="Proteomes" id="UP000462376">
    <property type="component" value="Unassembled WGS sequence"/>
</dbReference>
<sequence length="140" mass="16941">MITDQLVRERFVHDIMSQGINLIYETQEKVVRTYLNSRSGDLVAHLQKRPFIAQESDTKQVYYLRIFPYLRFLDIHYRRGAGDRISRHIRRNLALYNRVVWGVLYHETFPEIKYGFTEEVRTNIRKELEQALQYENSSNW</sequence>
<organism evidence="2 3">
    <name type="scientific">Bacteroides uniformis</name>
    <dbReference type="NCBI Taxonomy" id="820"/>
    <lineage>
        <taxon>Bacteria</taxon>
        <taxon>Pseudomonadati</taxon>
        <taxon>Bacteroidota</taxon>
        <taxon>Bacteroidia</taxon>
        <taxon>Bacteroidales</taxon>
        <taxon>Bacteroidaceae</taxon>
        <taxon>Bacteroides</taxon>
    </lineage>
</organism>
<dbReference type="AlphaFoldDB" id="A0A7J5HXZ4"/>
<evidence type="ECO:0000313" key="2">
    <source>
        <dbReference type="EMBL" id="KAB4234825.1"/>
    </source>
</evidence>